<keyword evidence="2" id="KW-1185">Reference proteome</keyword>
<evidence type="ECO:0000313" key="1">
    <source>
        <dbReference type="EMBL" id="CAK9053217.1"/>
    </source>
</evidence>
<dbReference type="Proteomes" id="UP001642464">
    <property type="component" value="Unassembled WGS sequence"/>
</dbReference>
<feature type="non-terminal residue" evidence="1">
    <location>
        <position position="1"/>
    </location>
</feature>
<gene>
    <name evidence="1" type="ORF">SCF082_LOCUS29028</name>
</gene>
<sequence length="83" mass="9461">EVKETVRECGYAMLQAMTDKVEGMAADAAIVDEYVEKPRSVARLIANSHAIKDLYSNFRKKSDEKIPISQSTVSRYYFAWLPE</sequence>
<evidence type="ECO:0000313" key="2">
    <source>
        <dbReference type="Proteomes" id="UP001642464"/>
    </source>
</evidence>
<name>A0ABP0MP00_9DINO</name>
<proteinExistence type="predicted"/>
<comment type="caution">
    <text evidence="1">The sequence shown here is derived from an EMBL/GenBank/DDBJ whole genome shotgun (WGS) entry which is preliminary data.</text>
</comment>
<reference evidence="1 2" key="1">
    <citation type="submission" date="2024-02" db="EMBL/GenBank/DDBJ databases">
        <authorList>
            <person name="Chen Y."/>
            <person name="Shah S."/>
            <person name="Dougan E. K."/>
            <person name="Thang M."/>
            <person name="Chan C."/>
        </authorList>
    </citation>
    <scope>NUCLEOTIDE SEQUENCE [LARGE SCALE GENOMIC DNA]</scope>
</reference>
<protein>
    <submittedName>
        <fullName evidence="1">Uncharacterized protein</fullName>
    </submittedName>
</protein>
<accession>A0ABP0MP00</accession>
<feature type="non-terminal residue" evidence="1">
    <location>
        <position position="83"/>
    </location>
</feature>
<organism evidence="1 2">
    <name type="scientific">Durusdinium trenchii</name>
    <dbReference type="NCBI Taxonomy" id="1381693"/>
    <lineage>
        <taxon>Eukaryota</taxon>
        <taxon>Sar</taxon>
        <taxon>Alveolata</taxon>
        <taxon>Dinophyceae</taxon>
        <taxon>Suessiales</taxon>
        <taxon>Symbiodiniaceae</taxon>
        <taxon>Durusdinium</taxon>
    </lineage>
</organism>
<dbReference type="EMBL" id="CAXAMM010023213">
    <property type="protein sequence ID" value="CAK9053217.1"/>
    <property type="molecule type" value="Genomic_DNA"/>
</dbReference>